<keyword evidence="3 9" id="KW-1133">Transmembrane helix</keyword>
<feature type="transmembrane region" description="Helical" evidence="9">
    <location>
        <begin position="88"/>
        <end position="106"/>
    </location>
</feature>
<evidence type="ECO:0000259" key="10">
    <source>
        <dbReference type="PROSITE" id="PS50262"/>
    </source>
</evidence>
<feature type="region of interest" description="Disordered" evidence="8">
    <location>
        <begin position="219"/>
        <end position="251"/>
    </location>
</feature>
<sequence>MIPQRFFRTMNMSINGPNLPVTIMGNGPHYVTYLLNESLSNTAGWNSSQNENNTDDYNNQTLDYNMNNIYYDQKMHESFLSNIHRHSATFIGVLACWTCFINIILLHASHPTLYSWLFKESLTKGIICTPWVIGLVIVVPIWTSGTIPFDEMTNQCVVIVAIEAAIVCPVLTYFVPLAILGFLTFRMLLLRLQYASLPANVFETDRNTIHNNHFELEESTTTPLHKPGDTDTQSSNQVQKRIDRQDANNSSDARVGAASKLKSSKIVAVCLVNVVNTVLWFPFQILSLLLSVCHFQSCIPSFALNQVFTLMGAASAGVVPLFWFFDTELRKNIVKLCSRKQNMNLQGSVHSDKTCI</sequence>
<keyword evidence="7" id="KW-0807">Transducer</keyword>
<keyword evidence="5 9" id="KW-0472">Membrane</keyword>
<gene>
    <name evidence="11" type="ORF">MAR_024198</name>
</gene>
<protein>
    <recommendedName>
        <fullName evidence="10">G-protein coupled receptors family 1 profile domain-containing protein</fullName>
    </recommendedName>
</protein>
<dbReference type="EMBL" id="CP111014">
    <property type="protein sequence ID" value="WAQ99825.1"/>
    <property type="molecule type" value="Genomic_DNA"/>
</dbReference>
<evidence type="ECO:0000256" key="9">
    <source>
        <dbReference type="SAM" id="Phobius"/>
    </source>
</evidence>
<keyword evidence="6" id="KW-0675">Receptor</keyword>
<evidence type="ECO:0000256" key="3">
    <source>
        <dbReference type="ARBA" id="ARBA00022989"/>
    </source>
</evidence>
<reference evidence="11" key="1">
    <citation type="submission" date="2022-11" db="EMBL/GenBank/DDBJ databases">
        <title>Centuries of genome instability and evolution in soft-shell clam transmissible cancer (bioRxiv).</title>
        <authorList>
            <person name="Hart S.F.M."/>
            <person name="Yonemitsu M.A."/>
            <person name="Giersch R.M."/>
            <person name="Beal B.F."/>
            <person name="Arriagada G."/>
            <person name="Davis B.W."/>
            <person name="Ostrander E.A."/>
            <person name="Goff S.P."/>
            <person name="Metzger M.J."/>
        </authorList>
    </citation>
    <scope>NUCLEOTIDE SEQUENCE</scope>
    <source>
        <strain evidence="11">MELC-2E11</strain>
        <tissue evidence="11">Siphon/mantle</tissue>
    </source>
</reference>
<feature type="domain" description="G-protein coupled receptors family 1 profile" evidence="10">
    <location>
        <begin position="100"/>
        <end position="323"/>
    </location>
</feature>
<keyword evidence="2 9" id="KW-0812">Transmembrane</keyword>
<dbReference type="Proteomes" id="UP001164746">
    <property type="component" value="Chromosome 3"/>
</dbReference>
<accession>A0ABY7DT24</accession>
<name>A0ABY7DT24_MYAAR</name>
<dbReference type="PROSITE" id="PS50262">
    <property type="entry name" value="G_PROTEIN_RECEP_F1_2"/>
    <property type="match status" value="1"/>
</dbReference>
<dbReference type="CDD" id="cd00637">
    <property type="entry name" value="7tm_classA_rhodopsin-like"/>
    <property type="match status" value="1"/>
</dbReference>
<evidence type="ECO:0000256" key="4">
    <source>
        <dbReference type="ARBA" id="ARBA00023040"/>
    </source>
</evidence>
<evidence type="ECO:0000256" key="6">
    <source>
        <dbReference type="ARBA" id="ARBA00023170"/>
    </source>
</evidence>
<proteinExistence type="predicted"/>
<dbReference type="InterPro" id="IPR017452">
    <property type="entry name" value="GPCR_Rhodpsn_7TM"/>
</dbReference>
<evidence type="ECO:0000256" key="8">
    <source>
        <dbReference type="SAM" id="MobiDB-lite"/>
    </source>
</evidence>
<keyword evidence="12" id="KW-1185">Reference proteome</keyword>
<evidence type="ECO:0000256" key="7">
    <source>
        <dbReference type="ARBA" id="ARBA00023224"/>
    </source>
</evidence>
<keyword evidence="4" id="KW-0297">G-protein coupled receptor</keyword>
<feature type="transmembrane region" description="Helical" evidence="9">
    <location>
        <begin position="302"/>
        <end position="325"/>
    </location>
</feature>
<evidence type="ECO:0000313" key="11">
    <source>
        <dbReference type="EMBL" id="WAQ99825.1"/>
    </source>
</evidence>
<organism evidence="11 12">
    <name type="scientific">Mya arenaria</name>
    <name type="common">Soft-shell clam</name>
    <dbReference type="NCBI Taxonomy" id="6604"/>
    <lineage>
        <taxon>Eukaryota</taxon>
        <taxon>Metazoa</taxon>
        <taxon>Spiralia</taxon>
        <taxon>Lophotrochozoa</taxon>
        <taxon>Mollusca</taxon>
        <taxon>Bivalvia</taxon>
        <taxon>Autobranchia</taxon>
        <taxon>Heteroconchia</taxon>
        <taxon>Euheterodonta</taxon>
        <taxon>Imparidentia</taxon>
        <taxon>Neoheterodontei</taxon>
        <taxon>Myida</taxon>
        <taxon>Myoidea</taxon>
        <taxon>Myidae</taxon>
        <taxon>Mya</taxon>
    </lineage>
</organism>
<dbReference type="SUPFAM" id="SSF81321">
    <property type="entry name" value="Family A G protein-coupled receptor-like"/>
    <property type="match status" value="1"/>
</dbReference>
<feature type="transmembrane region" description="Helical" evidence="9">
    <location>
        <begin position="266"/>
        <end position="290"/>
    </location>
</feature>
<evidence type="ECO:0000313" key="12">
    <source>
        <dbReference type="Proteomes" id="UP001164746"/>
    </source>
</evidence>
<feature type="transmembrane region" description="Helical" evidence="9">
    <location>
        <begin position="126"/>
        <end position="145"/>
    </location>
</feature>
<evidence type="ECO:0000256" key="1">
    <source>
        <dbReference type="ARBA" id="ARBA00004141"/>
    </source>
</evidence>
<feature type="transmembrane region" description="Helical" evidence="9">
    <location>
        <begin position="157"/>
        <end position="183"/>
    </location>
</feature>
<evidence type="ECO:0000256" key="5">
    <source>
        <dbReference type="ARBA" id="ARBA00023136"/>
    </source>
</evidence>
<feature type="compositionally biased region" description="Polar residues" evidence="8">
    <location>
        <begin position="230"/>
        <end position="239"/>
    </location>
</feature>
<dbReference type="Gene3D" id="1.20.1070.10">
    <property type="entry name" value="Rhodopsin 7-helix transmembrane proteins"/>
    <property type="match status" value="1"/>
</dbReference>
<evidence type="ECO:0000256" key="2">
    <source>
        <dbReference type="ARBA" id="ARBA00022692"/>
    </source>
</evidence>
<comment type="subcellular location">
    <subcellularLocation>
        <location evidence="1">Membrane</location>
        <topology evidence="1">Multi-pass membrane protein</topology>
    </subcellularLocation>
</comment>
<dbReference type="PANTHER" id="PTHR24248">
    <property type="entry name" value="ADRENERGIC RECEPTOR-RELATED G-PROTEIN COUPLED RECEPTOR"/>
    <property type="match status" value="1"/>
</dbReference>